<keyword evidence="2" id="KW-1185">Reference proteome</keyword>
<sequence length="236" mass="24559">FQAWRILAQRATSLTLSTSCRRLILLSGATAGAAVVFAHAQGSIVRASLTTRSGISSVCLAESVKKVKQVPTSSFTKDKSIDGWIQYSLKIFKILGGALAAASCVQLALMLLLEPEHRLRRAAQSVTSAALRTVQIISSLSVRAAVALASKEGAALITAFLFGAVLYAGAQRLAQDYQRRRRRQQLTAAVESAATSASAAVSSRVDAQSMTASLNELGGAILGRLGAIVSGGAGSK</sequence>
<evidence type="ECO:0000313" key="3">
    <source>
        <dbReference type="WBParaSite" id="maker-unitig_7280-snap-gene-0.2-mRNA-1"/>
    </source>
</evidence>
<evidence type="ECO:0000313" key="2">
    <source>
        <dbReference type="Proteomes" id="UP000095280"/>
    </source>
</evidence>
<dbReference type="AlphaFoldDB" id="A0A1I8HLL4"/>
<keyword evidence="1" id="KW-0472">Membrane</keyword>
<feature type="transmembrane region" description="Helical" evidence="1">
    <location>
        <begin position="154"/>
        <end position="174"/>
    </location>
</feature>
<reference evidence="3 4" key="1">
    <citation type="submission" date="2016-11" db="UniProtKB">
        <authorList>
            <consortium name="WormBaseParasite"/>
        </authorList>
    </citation>
    <scope>IDENTIFICATION</scope>
</reference>
<evidence type="ECO:0000256" key="1">
    <source>
        <dbReference type="SAM" id="Phobius"/>
    </source>
</evidence>
<evidence type="ECO:0000313" key="4">
    <source>
        <dbReference type="WBParaSite" id="maker-uti_cns_0000575-snap-gene-0.9-mRNA-1"/>
    </source>
</evidence>
<evidence type="ECO:0000313" key="5">
    <source>
        <dbReference type="WBParaSite" id="maker-uti_cns_0006818-snap-gene-0.2-mRNA-1"/>
    </source>
</evidence>
<name>A0A1I8HLL4_9PLAT</name>
<protein>
    <submittedName>
        <fullName evidence="3 4">CAP-Gly domain-containing protein</fullName>
    </submittedName>
</protein>
<feature type="transmembrane region" description="Helical" evidence="1">
    <location>
        <begin position="91"/>
        <end position="113"/>
    </location>
</feature>
<proteinExistence type="predicted"/>
<accession>A0A1I8HLL4</accession>
<keyword evidence="1" id="KW-1133">Transmembrane helix</keyword>
<dbReference type="WBParaSite" id="maker-uti_cns_0000575-snap-gene-0.9-mRNA-1">
    <property type="protein sequence ID" value="maker-uti_cns_0000575-snap-gene-0.9-mRNA-1"/>
    <property type="gene ID" value="maker-uti_cns_0000575-snap-gene-0.9"/>
</dbReference>
<organism evidence="2 5">
    <name type="scientific">Macrostomum lignano</name>
    <dbReference type="NCBI Taxonomy" id="282301"/>
    <lineage>
        <taxon>Eukaryota</taxon>
        <taxon>Metazoa</taxon>
        <taxon>Spiralia</taxon>
        <taxon>Lophotrochozoa</taxon>
        <taxon>Platyhelminthes</taxon>
        <taxon>Rhabditophora</taxon>
        <taxon>Macrostomorpha</taxon>
        <taxon>Macrostomida</taxon>
        <taxon>Macrostomidae</taxon>
        <taxon>Macrostomum</taxon>
    </lineage>
</organism>
<dbReference type="WBParaSite" id="maker-unitig_7280-snap-gene-0.2-mRNA-1">
    <property type="protein sequence ID" value="maker-unitig_7280-snap-gene-0.2-mRNA-1"/>
    <property type="gene ID" value="maker-unitig_7280-snap-gene-0.2"/>
</dbReference>
<dbReference type="WBParaSite" id="maker-uti_cns_0006818-snap-gene-0.2-mRNA-1">
    <property type="protein sequence ID" value="maker-uti_cns_0006818-snap-gene-0.2-mRNA-1"/>
    <property type="gene ID" value="maker-uti_cns_0006818-snap-gene-0.2"/>
</dbReference>
<keyword evidence="1" id="KW-0812">Transmembrane</keyword>
<dbReference type="Proteomes" id="UP000095280">
    <property type="component" value="Unplaced"/>
</dbReference>